<name>A0A840F7R6_9SPHN</name>
<comment type="caution">
    <text evidence="3">The sequence shown here is derived from an EMBL/GenBank/DDBJ whole genome shotgun (WGS) entry which is preliminary data.</text>
</comment>
<keyword evidence="4" id="KW-1185">Reference proteome</keyword>
<dbReference type="InterPro" id="IPR013424">
    <property type="entry name" value="Ice-binding_C"/>
</dbReference>
<feature type="chain" id="PRO_5033054526" description="Ice-binding protein C-terminal domain-containing protein" evidence="1">
    <location>
        <begin position="23"/>
        <end position="211"/>
    </location>
</feature>
<dbReference type="EMBL" id="JACIEV010000011">
    <property type="protein sequence ID" value="MBB4155293.1"/>
    <property type="molecule type" value="Genomic_DNA"/>
</dbReference>
<evidence type="ECO:0000313" key="4">
    <source>
        <dbReference type="Proteomes" id="UP000529795"/>
    </source>
</evidence>
<dbReference type="NCBIfam" id="TIGR02595">
    <property type="entry name" value="PEP_CTERM"/>
    <property type="match status" value="1"/>
</dbReference>
<keyword evidence="1" id="KW-0732">Signal</keyword>
<dbReference type="NCBIfam" id="NF035944">
    <property type="entry name" value="PEPxxWA-CTERM"/>
    <property type="match status" value="1"/>
</dbReference>
<dbReference type="AlphaFoldDB" id="A0A840F7R6"/>
<feature type="signal peptide" evidence="1">
    <location>
        <begin position="1"/>
        <end position="22"/>
    </location>
</feature>
<proteinExistence type="predicted"/>
<organism evidence="3 4">
    <name type="scientific">Sphingomonas jinjuensis</name>
    <dbReference type="NCBI Taxonomy" id="535907"/>
    <lineage>
        <taxon>Bacteria</taxon>
        <taxon>Pseudomonadati</taxon>
        <taxon>Pseudomonadota</taxon>
        <taxon>Alphaproteobacteria</taxon>
        <taxon>Sphingomonadales</taxon>
        <taxon>Sphingomonadaceae</taxon>
        <taxon>Sphingomonas</taxon>
    </lineage>
</organism>
<reference evidence="3 4" key="1">
    <citation type="submission" date="2020-08" db="EMBL/GenBank/DDBJ databases">
        <title>Genomic Encyclopedia of Type Strains, Phase IV (KMG-IV): sequencing the most valuable type-strain genomes for metagenomic binning, comparative biology and taxonomic classification.</title>
        <authorList>
            <person name="Goeker M."/>
        </authorList>
    </citation>
    <scope>NUCLEOTIDE SEQUENCE [LARGE SCALE GENOMIC DNA]</scope>
    <source>
        <strain evidence="3 4">YC6723</strain>
    </source>
</reference>
<gene>
    <name evidence="3" type="ORF">GGQ80_003213</name>
</gene>
<feature type="domain" description="Ice-binding protein C-terminal" evidence="2">
    <location>
        <begin position="178"/>
        <end position="203"/>
    </location>
</feature>
<accession>A0A840F7R6</accession>
<dbReference type="Proteomes" id="UP000529795">
    <property type="component" value="Unassembled WGS sequence"/>
</dbReference>
<protein>
    <recommendedName>
        <fullName evidence="2">Ice-binding protein C-terminal domain-containing protein</fullName>
    </recommendedName>
</protein>
<dbReference type="Pfam" id="PF07589">
    <property type="entry name" value="PEP-CTERM"/>
    <property type="match status" value="1"/>
</dbReference>
<evidence type="ECO:0000313" key="3">
    <source>
        <dbReference type="EMBL" id="MBB4155293.1"/>
    </source>
</evidence>
<sequence length="211" mass="21157">MRKLCFAVLVASSAVIAAPANAVTTVTSGSVSSAHLFSPAVNLSTTPVTYSVFNGGTFQVTGSGDLSAASGRTGTLNGSINFSKTVGTVLAQTLTDLFVFSDGNGGTYNFSGTTVQTVTFSDTPGITTSGSFKVFGSLIDTNLGVGATASTLTISFNSTGSSAYSSSATMSIGGVAPAVPEPATWAMMLVGFGMIGAASRYRRRSTAATFA</sequence>
<dbReference type="RefSeq" id="WP_183986661.1">
    <property type="nucleotide sequence ID" value="NZ_JACIEV010000011.1"/>
</dbReference>
<evidence type="ECO:0000259" key="2">
    <source>
        <dbReference type="Pfam" id="PF07589"/>
    </source>
</evidence>
<evidence type="ECO:0000256" key="1">
    <source>
        <dbReference type="SAM" id="SignalP"/>
    </source>
</evidence>